<keyword evidence="2" id="KW-1185">Reference proteome</keyword>
<comment type="caution">
    <text evidence="1">The sequence shown here is derived from an EMBL/GenBank/DDBJ whole genome shotgun (WGS) entry which is preliminary data.</text>
</comment>
<dbReference type="Proteomes" id="UP001501844">
    <property type="component" value="Unassembled WGS sequence"/>
</dbReference>
<evidence type="ECO:0008006" key="3">
    <source>
        <dbReference type="Google" id="ProtNLM"/>
    </source>
</evidence>
<gene>
    <name evidence="1" type="ORF">GCM10023183_11040</name>
</gene>
<sequence length="152" mass="17877">MQKDTAVTPMSPIIQFEQYYKDEFIHIHLDPRLSLLQVEWCKHPQSSEFRAVFQKLAGVVLDTKVKYWLSDPRAIHYLELGDQNWLIKDMAPLLKQSSLLKFARLVTKESLEMMDIVQILGNLEKTLDLEIQTQFELFVNREDALEWLLADL</sequence>
<accession>A0ABP8FCR9</accession>
<name>A0ABP8FCR9_9BACT</name>
<dbReference type="EMBL" id="BAABGX010000001">
    <property type="protein sequence ID" value="GAA4300638.1"/>
    <property type="molecule type" value="Genomic_DNA"/>
</dbReference>
<reference evidence="2" key="1">
    <citation type="journal article" date="2019" name="Int. J. Syst. Evol. Microbiol.">
        <title>The Global Catalogue of Microorganisms (GCM) 10K type strain sequencing project: providing services to taxonomists for standard genome sequencing and annotation.</title>
        <authorList>
            <consortium name="The Broad Institute Genomics Platform"/>
            <consortium name="The Broad Institute Genome Sequencing Center for Infectious Disease"/>
            <person name="Wu L."/>
            <person name="Ma J."/>
        </authorList>
    </citation>
    <scope>NUCLEOTIDE SEQUENCE [LARGE SCALE GENOMIC DNA]</scope>
    <source>
        <strain evidence="2">JCM 17917</strain>
    </source>
</reference>
<evidence type="ECO:0000313" key="2">
    <source>
        <dbReference type="Proteomes" id="UP001501844"/>
    </source>
</evidence>
<organism evidence="1 2">
    <name type="scientific">Nibribacter koreensis</name>
    <dbReference type="NCBI Taxonomy" id="1084519"/>
    <lineage>
        <taxon>Bacteria</taxon>
        <taxon>Pseudomonadati</taxon>
        <taxon>Bacteroidota</taxon>
        <taxon>Cytophagia</taxon>
        <taxon>Cytophagales</taxon>
        <taxon>Hymenobacteraceae</taxon>
        <taxon>Nibribacter</taxon>
    </lineage>
</organism>
<protein>
    <recommendedName>
        <fullName evidence="3">SpoIIAA-like</fullName>
    </recommendedName>
</protein>
<proteinExistence type="predicted"/>
<evidence type="ECO:0000313" key="1">
    <source>
        <dbReference type="EMBL" id="GAA4300638.1"/>
    </source>
</evidence>